<accession>A0ABQ2D416</accession>
<dbReference type="PANTHER" id="PTHR30168">
    <property type="entry name" value="PUTATIVE MEMBRANE PROTEIN YPFJ"/>
    <property type="match status" value="1"/>
</dbReference>
<evidence type="ECO:0000256" key="5">
    <source>
        <dbReference type="SAM" id="Phobius"/>
    </source>
</evidence>
<dbReference type="PANTHER" id="PTHR30168:SF0">
    <property type="entry name" value="INNER MEMBRANE PROTEIN"/>
    <property type="match status" value="1"/>
</dbReference>
<comment type="caution">
    <text evidence="6">The sequence shown here is derived from an EMBL/GenBank/DDBJ whole genome shotgun (WGS) entry which is preliminary data.</text>
</comment>
<evidence type="ECO:0000256" key="4">
    <source>
        <dbReference type="ARBA" id="ARBA00023136"/>
    </source>
</evidence>
<dbReference type="InterPro" id="IPR007343">
    <property type="entry name" value="Uncharacterised_pept_Zn_put"/>
</dbReference>
<dbReference type="Pfam" id="PF04228">
    <property type="entry name" value="Zn_peptidase"/>
    <property type="match status" value="1"/>
</dbReference>
<evidence type="ECO:0000313" key="6">
    <source>
        <dbReference type="EMBL" id="GGJ37475.1"/>
    </source>
</evidence>
<sequence length="271" mass="28908">MDWKRLGKSGNVEDRRGIPGGGLAIGGGAGLILLIISLLFGGNPGDVLNQINGNSNQQQSKPQNDEAFQFGQAIISGTNEYWGKVFQKSGRTYHEPTLALFSGGTSTGCGNATSASGPFYCPNDQKIYIDPSFFNDLATRFGAKGDFAAAYVIAHEVGHHVQDELGIMDQVQASGDRQGANSASVKLELQADCFAGVWGNYLATMKDPIVTSSELNQGRTAAQSVGDDRLQEQSRGYANPETFTHGSSAQRDHWFSVGAKTGDANQCNTFE</sequence>
<keyword evidence="2 5" id="KW-0812">Transmembrane</keyword>
<organism evidence="6 7">
    <name type="scientific">Deinococcus roseus</name>
    <dbReference type="NCBI Taxonomy" id="392414"/>
    <lineage>
        <taxon>Bacteria</taxon>
        <taxon>Thermotogati</taxon>
        <taxon>Deinococcota</taxon>
        <taxon>Deinococci</taxon>
        <taxon>Deinococcales</taxon>
        <taxon>Deinococcaceae</taxon>
        <taxon>Deinococcus</taxon>
    </lineage>
</organism>
<keyword evidence="4 5" id="KW-0472">Membrane</keyword>
<dbReference type="Proteomes" id="UP000632222">
    <property type="component" value="Unassembled WGS sequence"/>
</dbReference>
<protein>
    <submittedName>
        <fullName evidence="6">Metallopeptidase</fullName>
    </submittedName>
</protein>
<feature type="transmembrane region" description="Helical" evidence="5">
    <location>
        <begin position="21"/>
        <end position="42"/>
    </location>
</feature>
<evidence type="ECO:0000256" key="3">
    <source>
        <dbReference type="ARBA" id="ARBA00022989"/>
    </source>
</evidence>
<reference evidence="7" key="1">
    <citation type="journal article" date="2019" name="Int. J. Syst. Evol. Microbiol.">
        <title>The Global Catalogue of Microorganisms (GCM) 10K type strain sequencing project: providing services to taxonomists for standard genome sequencing and annotation.</title>
        <authorList>
            <consortium name="The Broad Institute Genomics Platform"/>
            <consortium name="The Broad Institute Genome Sequencing Center for Infectious Disease"/>
            <person name="Wu L."/>
            <person name="Ma J."/>
        </authorList>
    </citation>
    <scope>NUCLEOTIDE SEQUENCE [LARGE SCALE GENOMIC DNA]</scope>
    <source>
        <strain evidence="7">JCM 14370</strain>
    </source>
</reference>
<comment type="subcellular location">
    <subcellularLocation>
        <location evidence="1">Membrane</location>
        <topology evidence="1">Single-pass membrane protein</topology>
    </subcellularLocation>
</comment>
<dbReference type="SUPFAM" id="SSF55486">
    <property type="entry name" value="Metalloproteases ('zincins'), catalytic domain"/>
    <property type="match status" value="1"/>
</dbReference>
<dbReference type="EMBL" id="BMOD01000008">
    <property type="protein sequence ID" value="GGJ37475.1"/>
    <property type="molecule type" value="Genomic_DNA"/>
</dbReference>
<keyword evidence="3 5" id="KW-1133">Transmembrane helix</keyword>
<evidence type="ECO:0000256" key="1">
    <source>
        <dbReference type="ARBA" id="ARBA00004167"/>
    </source>
</evidence>
<evidence type="ECO:0000313" key="7">
    <source>
        <dbReference type="Proteomes" id="UP000632222"/>
    </source>
</evidence>
<proteinExistence type="predicted"/>
<evidence type="ECO:0000256" key="2">
    <source>
        <dbReference type="ARBA" id="ARBA00022692"/>
    </source>
</evidence>
<dbReference type="RefSeq" id="WP_189002977.1">
    <property type="nucleotide sequence ID" value="NZ_BMOD01000008.1"/>
</dbReference>
<name>A0ABQ2D416_9DEIO</name>
<gene>
    <name evidence="6" type="ORF">GCM10008938_24510</name>
</gene>
<keyword evidence="7" id="KW-1185">Reference proteome</keyword>